<evidence type="ECO:0000313" key="3">
    <source>
        <dbReference type="Proteomes" id="UP001165586"/>
    </source>
</evidence>
<dbReference type="Proteomes" id="UP001165586">
    <property type="component" value="Unassembled WGS sequence"/>
</dbReference>
<accession>A0ABT2HA51</accession>
<feature type="non-terminal residue" evidence="2">
    <location>
        <position position="1"/>
    </location>
</feature>
<name>A0ABT2HA51_9MICO</name>
<gene>
    <name evidence="2" type="ORF">N1032_24215</name>
</gene>
<evidence type="ECO:0000313" key="2">
    <source>
        <dbReference type="EMBL" id="MCS5736840.1"/>
    </source>
</evidence>
<dbReference type="RefSeq" id="WP_259543030.1">
    <property type="nucleotide sequence ID" value="NZ_JANLCJ010000217.1"/>
</dbReference>
<sequence>VATQKQETDAIGQGILNDPSLKYAGSTYKQQASRWLSNKAGEGQGVQLDSLIENYNHKLTNAGMANLYAEAGGSRIFAKEMENAGKNYRTLRVDMTPQQIQEAIQYNAEITNRLVERANDLNDAIVKGSHPTHNYENVSYEDQSRGGNAPSNVSGAGGLPGLKITRVPQR</sequence>
<proteinExistence type="predicted"/>
<reference evidence="2" key="1">
    <citation type="submission" date="2022-08" db="EMBL/GenBank/DDBJ databases">
        <authorList>
            <person name="Deng Y."/>
            <person name="Han X.-F."/>
            <person name="Zhang Y.-Q."/>
        </authorList>
    </citation>
    <scope>NUCLEOTIDE SEQUENCE</scope>
    <source>
        <strain evidence="2">CPCC 203386</strain>
    </source>
</reference>
<evidence type="ECO:0000256" key="1">
    <source>
        <dbReference type="SAM" id="MobiDB-lite"/>
    </source>
</evidence>
<comment type="caution">
    <text evidence="2">The sequence shown here is derived from an EMBL/GenBank/DDBJ whole genome shotgun (WGS) entry which is preliminary data.</text>
</comment>
<feature type="region of interest" description="Disordered" evidence="1">
    <location>
        <begin position="128"/>
        <end position="170"/>
    </location>
</feature>
<dbReference type="EMBL" id="JANLCJ010000217">
    <property type="protein sequence ID" value="MCS5736840.1"/>
    <property type="molecule type" value="Genomic_DNA"/>
</dbReference>
<organism evidence="2 3">
    <name type="scientific">Herbiconiux daphne</name>
    <dbReference type="NCBI Taxonomy" id="2970914"/>
    <lineage>
        <taxon>Bacteria</taxon>
        <taxon>Bacillati</taxon>
        <taxon>Actinomycetota</taxon>
        <taxon>Actinomycetes</taxon>
        <taxon>Micrococcales</taxon>
        <taxon>Microbacteriaceae</taxon>
        <taxon>Herbiconiux</taxon>
    </lineage>
</organism>
<protein>
    <submittedName>
        <fullName evidence="2">Uncharacterized protein</fullName>
    </submittedName>
</protein>
<feature type="compositionally biased region" description="Polar residues" evidence="1">
    <location>
        <begin position="131"/>
        <end position="154"/>
    </location>
</feature>
<keyword evidence="3" id="KW-1185">Reference proteome</keyword>